<feature type="transmembrane region" description="Helical" evidence="1">
    <location>
        <begin position="30"/>
        <end position="49"/>
    </location>
</feature>
<keyword evidence="3" id="KW-1185">Reference proteome</keyword>
<dbReference type="NCBIfam" id="NF038247">
    <property type="entry name" value="memb_stab_MspA"/>
    <property type="match status" value="1"/>
</dbReference>
<dbReference type="AlphaFoldDB" id="A0A6V7R0Z9"/>
<name>A0A6V7R0Z9_9STAP</name>
<reference evidence="2 3" key="1">
    <citation type="submission" date="2020-07" db="EMBL/GenBank/DDBJ databases">
        <authorList>
            <person name="Criscuolo A."/>
        </authorList>
    </citation>
    <scope>NUCLEOTIDE SEQUENCE [LARGE SCALE GENOMIC DNA]</scope>
    <source>
        <strain evidence="2">CIP111649</strain>
    </source>
</reference>
<dbReference type="RefSeq" id="WP_183369184.1">
    <property type="nucleotide sequence ID" value="NZ_CAJEWD010000003.1"/>
</dbReference>
<gene>
    <name evidence="2" type="ORF">JEODO184_00099</name>
</gene>
<feature type="transmembrane region" description="Helical" evidence="1">
    <location>
        <begin position="55"/>
        <end position="73"/>
    </location>
</feature>
<evidence type="ECO:0000256" key="1">
    <source>
        <dbReference type="SAM" id="Phobius"/>
    </source>
</evidence>
<organism evidence="2 3">
    <name type="scientific">Jeotgalicoccus meleagridis</name>
    <dbReference type="NCBI Taxonomy" id="2759181"/>
    <lineage>
        <taxon>Bacteria</taxon>
        <taxon>Bacillati</taxon>
        <taxon>Bacillota</taxon>
        <taxon>Bacilli</taxon>
        <taxon>Bacillales</taxon>
        <taxon>Staphylococcaceae</taxon>
        <taxon>Jeotgalicoccus</taxon>
    </lineage>
</organism>
<dbReference type="Proteomes" id="UP000589351">
    <property type="component" value="Unassembled WGS sequence"/>
</dbReference>
<comment type="caution">
    <text evidence="2">The sequence shown here is derived from an EMBL/GenBank/DDBJ whole genome shotgun (WGS) entry which is preliminary data.</text>
</comment>
<proteinExistence type="predicted"/>
<feature type="transmembrane region" description="Helical" evidence="1">
    <location>
        <begin position="85"/>
        <end position="104"/>
    </location>
</feature>
<accession>A0A6V7R0Z9</accession>
<evidence type="ECO:0008006" key="4">
    <source>
        <dbReference type="Google" id="ProtNLM"/>
    </source>
</evidence>
<dbReference type="EMBL" id="CAJEWD010000003">
    <property type="protein sequence ID" value="CAD2070989.1"/>
    <property type="molecule type" value="Genomic_DNA"/>
</dbReference>
<sequence>MIVLSILMLLIYIVISFLTILTVRSKIFDIARWVSGLAFLICMFAFSSSIEGIDFWLVIALSLCLVLSVEITAFKESKGDNDNLFIIHAFTLTMTLVLIIMLITF</sequence>
<feature type="transmembrane region" description="Helical" evidence="1">
    <location>
        <begin position="6"/>
        <end position="23"/>
    </location>
</feature>
<keyword evidence="1" id="KW-0812">Transmembrane</keyword>
<keyword evidence="1" id="KW-1133">Transmembrane helix</keyword>
<keyword evidence="1" id="KW-0472">Membrane</keyword>
<protein>
    <recommendedName>
        <fullName evidence="4">DUF1516 family protein</fullName>
    </recommendedName>
</protein>
<dbReference type="InterPro" id="IPR053572">
    <property type="entry name" value="MspA"/>
</dbReference>
<evidence type="ECO:0000313" key="3">
    <source>
        <dbReference type="Proteomes" id="UP000589351"/>
    </source>
</evidence>
<evidence type="ECO:0000313" key="2">
    <source>
        <dbReference type="EMBL" id="CAD2070989.1"/>
    </source>
</evidence>